<dbReference type="EMBL" id="CAJNRG010001518">
    <property type="protein sequence ID" value="CAF2033824.1"/>
    <property type="molecule type" value="Genomic_DNA"/>
</dbReference>
<evidence type="ECO:0000313" key="3">
    <source>
        <dbReference type="EMBL" id="CAF4392671.1"/>
    </source>
</evidence>
<proteinExistence type="predicted"/>
<evidence type="ECO:0000313" key="2">
    <source>
        <dbReference type="EMBL" id="CAF4191375.1"/>
    </source>
</evidence>
<comment type="caution">
    <text evidence="1">The sequence shown here is derived from an EMBL/GenBank/DDBJ whole genome shotgun (WGS) entry which is preliminary data.</text>
</comment>
<protein>
    <submittedName>
        <fullName evidence="1">Uncharacterized protein</fullName>
    </submittedName>
</protein>
<name>A0A816NA63_9BILA</name>
<dbReference type="EMBL" id="CAJOBF010005931">
    <property type="protein sequence ID" value="CAF4191375.1"/>
    <property type="molecule type" value="Genomic_DNA"/>
</dbReference>
<keyword evidence="4" id="KW-1185">Reference proteome</keyword>
<dbReference type="Proteomes" id="UP000663887">
    <property type="component" value="Unassembled WGS sequence"/>
</dbReference>
<sequence>MRKAESLASLHLPTTSDHFVLTSTLNPEHKPSSLSKLTRRVDIIPTPNRPQKLVQSNVVQPIKADESTLMTTIIATEAHVSSSNKHVLHENQHDALETSNLVHSQQHQLDHKSDTEGDDNTFDSFICENFVPFSGTEQLNQWLDQTDAMFRRFKISRYLRFQAIPLSVQGNAKRIYIKNRHSITSFDEFYAFLLDNFDTSVTRLNTAKSSLAEHHVEFSKDFEHINSKTTDSKSAFGHTTDVTQQLKSCVSNFSKVEPNDTATITGDVSDSKLTGNTSVTTCSSSDAVTRDLRKAIMSDFIKNPRIFRGGKDSVKKWIEDIEHLMEIAHVPESIRLDLIPYTLRSDALQWYKNNKSTLTF</sequence>
<dbReference type="EMBL" id="CAJOBG010039964">
    <property type="protein sequence ID" value="CAF4392671.1"/>
    <property type="molecule type" value="Genomic_DNA"/>
</dbReference>
<evidence type="ECO:0000313" key="5">
    <source>
        <dbReference type="Proteomes" id="UP000663887"/>
    </source>
</evidence>
<dbReference type="Proteomes" id="UP000663842">
    <property type="component" value="Unassembled WGS sequence"/>
</dbReference>
<accession>A0A816NA63</accession>
<reference evidence="1" key="1">
    <citation type="submission" date="2021-02" db="EMBL/GenBank/DDBJ databases">
        <authorList>
            <person name="Nowell W R."/>
        </authorList>
    </citation>
    <scope>NUCLEOTIDE SEQUENCE</scope>
</reference>
<evidence type="ECO:0000313" key="4">
    <source>
        <dbReference type="Proteomes" id="UP000663866"/>
    </source>
</evidence>
<evidence type="ECO:0000313" key="1">
    <source>
        <dbReference type="EMBL" id="CAF2033824.1"/>
    </source>
</evidence>
<organism evidence="1 5">
    <name type="scientific">Rotaria magnacalcarata</name>
    <dbReference type="NCBI Taxonomy" id="392030"/>
    <lineage>
        <taxon>Eukaryota</taxon>
        <taxon>Metazoa</taxon>
        <taxon>Spiralia</taxon>
        <taxon>Gnathifera</taxon>
        <taxon>Rotifera</taxon>
        <taxon>Eurotatoria</taxon>
        <taxon>Bdelloidea</taxon>
        <taxon>Philodinida</taxon>
        <taxon>Philodinidae</taxon>
        <taxon>Rotaria</taxon>
    </lineage>
</organism>
<dbReference type="Proteomes" id="UP000663866">
    <property type="component" value="Unassembled WGS sequence"/>
</dbReference>
<dbReference type="AlphaFoldDB" id="A0A816NA63"/>
<gene>
    <name evidence="3" type="ORF">OVN521_LOCUS34391</name>
    <name evidence="2" type="ORF">UXM345_LOCUS27450</name>
    <name evidence="1" type="ORF">XDN619_LOCUS5549</name>
</gene>